<protein>
    <submittedName>
        <fullName evidence="1">Uncharacterized protein</fullName>
    </submittedName>
</protein>
<organism evidence="1 2">
    <name type="scientific">Kluyvera genomosp. 3</name>
    <dbReference type="NCBI Taxonomy" id="2774055"/>
    <lineage>
        <taxon>Bacteria</taxon>
        <taxon>Pseudomonadati</taxon>
        <taxon>Pseudomonadota</taxon>
        <taxon>Gammaproteobacteria</taxon>
        <taxon>Enterobacterales</taxon>
        <taxon>Enterobacteriaceae</taxon>
        <taxon>Kluyvera</taxon>
    </lineage>
</organism>
<name>A0A248KHP9_9ENTR</name>
<accession>A0A248KHP9</accession>
<dbReference type="Proteomes" id="UP000197098">
    <property type="component" value="Chromosome"/>
</dbReference>
<sequence>MKNRSNNYIDFSDVIFKITEKEDTKGKKKDMKNVICARSYRTFFSFSYFNKKEFALAAI</sequence>
<evidence type="ECO:0000313" key="1">
    <source>
        <dbReference type="EMBL" id="ASG63218.1"/>
    </source>
</evidence>
<dbReference type="AlphaFoldDB" id="A0A248KHP9"/>
<dbReference type="EMBL" id="CP022114">
    <property type="protein sequence ID" value="ASG63218.1"/>
    <property type="molecule type" value="Genomic_DNA"/>
</dbReference>
<proteinExistence type="predicted"/>
<evidence type="ECO:0000313" key="2">
    <source>
        <dbReference type="Proteomes" id="UP000197098"/>
    </source>
</evidence>
<reference evidence="1 2" key="1">
    <citation type="submission" date="2017-06" db="EMBL/GenBank/DDBJ databases">
        <title>Origin of plasmid-mediated fosfomycin resistance gene fosA3.</title>
        <authorList>
            <person name="Ito R."/>
            <person name="Pacey M.P."/>
            <person name="Doi Y."/>
        </authorList>
    </citation>
    <scope>NUCLEOTIDE SEQUENCE [LARGE SCALE GENOMIC DNA]</scope>
    <source>
        <strain evidence="1 2">YDC799</strain>
    </source>
</reference>
<gene>
    <name evidence="1" type="ORF">CEW81_09695</name>
</gene>